<sequence>MRKFWNKKKSAAILPIPAQESRLSLAEEAQPFDNAEPTSVGQSSGSQEQAAESSTSAQPKSEAAAYNTAPPAPEQHTPISTSLNVPEPPTTPRNRRLSLRSFGFFYGKAPPDPIDAEGVLVDLPSTAEESSDRNSPVDTPASVLPPKKHRLKRSDKRALDAALSLRDLIIGPAAVLSPSKFRKESKAPLKELQTPDNANKVIARLRALPAPEGISSASGPTGTQASGAPSSSGGVGKKAKRDLVVISPTAGGGPIHGVCLDCTDAEADSKHFSKLSSSSPSTDNLTSGSISVASADLLSLIPVLQGLNIVSLLSNPDLGFGQPVDSPGILAGAVPDAGTVSDGIQVMAQQLLALGFATSATVHPDHVGVYPPLDRISILTYWWGYECVMPEPTVQYLANVKSISTSLLNFLTAFALFNSGVREILPFIRYLAQFVDFQWNAVKLQDKGKGVVCAATWVMPAALVPRPWDFPDPPPKAKAVLGVKATPPPPPANLHVVSGSLLPPPTSSAGPSAIEFPTEDVEEASRPSAAAEVNVDVPPPQVVVTAATLPRDADIES</sequence>
<name>A0A067MIC9_BOTB1</name>
<dbReference type="HOGENOM" id="CLU_028832_1_1_1"/>
<evidence type="ECO:0000313" key="2">
    <source>
        <dbReference type="EMBL" id="KDQ15289.1"/>
    </source>
</evidence>
<protein>
    <submittedName>
        <fullName evidence="2">Uncharacterized protein</fullName>
    </submittedName>
</protein>
<proteinExistence type="predicted"/>
<feature type="region of interest" description="Disordered" evidence="1">
    <location>
        <begin position="500"/>
        <end position="534"/>
    </location>
</feature>
<feature type="region of interest" description="Disordered" evidence="1">
    <location>
        <begin position="125"/>
        <end position="153"/>
    </location>
</feature>
<dbReference type="AlphaFoldDB" id="A0A067MIC9"/>
<keyword evidence="3" id="KW-1185">Reference proteome</keyword>
<gene>
    <name evidence="2" type="ORF">BOTBODRAFT_31945</name>
</gene>
<dbReference type="Proteomes" id="UP000027195">
    <property type="component" value="Unassembled WGS sequence"/>
</dbReference>
<dbReference type="InParanoid" id="A0A067MIC9"/>
<organism evidence="2 3">
    <name type="scientific">Botryobasidium botryosum (strain FD-172 SS1)</name>
    <dbReference type="NCBI Taxonomy" id="930990"/>
    <lineage>
        <taxon>Eukaryota</taxon>
        <taxon>Fungi</taxon>
        <taxon>Dikarya</taxon>
        <taxon>Basidiomycota</taxon>
        <taxon>Agaricomycotina</taxon>
        <taxon>Agaricomycetes</taxon>
        <taxon>Cantharellales</taxon>
        <taxon>Botryobasidiaceae</taxon>
        <taxon>Botryobasidium</taxon>
    </lineage>
</organism>
<feature type="compositionally biased region" description="Polar residues" evidence="1">
    <location>
        <begin position="215"/>
        <end position="224"/>
    </location>
</feature>
<feature type="compositionally biased region" description="Low complexity" evidence="1">
    <location>
        <begin position="38"/>
        <end position="58"/>
    </location>
</feature>
<feature type="region of interest" description="Disordered" evidence="1">
    <location>
        <begin position="16"/>
        <end position="96"/>
    </location>
</feature>
<evidence type="ECO:0000313" key="3">
    <source>
        <dbReference type="Proteomes" id="UP000027195"/>
    </source>
</evidence>
<accession>A0A067MIC9</accession>
<dbReference type="EMBL" id="KL198033">
    <property type="protein sequence ID" value="KDQ15289.1"/>
    <property type="molecule type" value="Genomic_DNA"/>
</dbReference>
<evidence type="ECO:0000256" key="1">
    <source>
        <dbReference type="SAM" id="MobiDB-lite"/>
    </source>
</evidence>
<dbReference type="OrthoDB" id="2434934at2759"/>
<feature type="region of interest" description="Disordered" evidence="1">
    <location>
        <begin position="211"/>
        <end position="238"/>
    </location>
</feature>
<reference evidence="3" key="1">
    <citation type="journal article" date="2014" name="Proc. Natl. Acad. Sci. U.S.A.">
        <title>Extensive sampling of basidiomycete genomes demonstrates inadequacy of the white-rot/brown-rot paradigm for wood decay fungi.</title>
        <authorList>
            <person name="Riley R."/>
            <person name="Salamov A.A."/>
            <person name="Brown D.W."/>
            <person name="Nagy L.G."/>
            <person name="Floudas D."/>
            <person name="Held B.W."/>
            <person name="Levasseur A."/>
            <person name="Lombard V."/>
            <person name="Morin E."/>
            <person name="Otillar R."/>
            <person name="Lindquist E.A."/>
            <person name="Sun H."/>
            <person name="LaButti K.M."/>
            <person name="Schmutz J."/>
            <person name="Jabbour D."/>
            <person name="Luo H."/>
            <person name="Baker S.E."/>
            <person name="Pisabarro A.G."/>
            <person name="Walton J.D."/>
            <person name="Blanchette R.A."/>
            <person name="Henrissat B."/>
            <person name="Martin F."/>
            <person name="Cullen D."/>
            <person name="Hibbett D.S."/>
            <person name="Grigoriev I.V."/>
        </authorList>
    </citation>
    <scope>NUCLEOTIDE SEQUENCE [LARGE SCALE GENOMIC DNA]</scope>
    <source>
        <strain evidence="3">FD-172 SS1</strain>
    </source>
</reference>